<dbReference type="Pfam" id="PF13419">
    <property type="entry name" value="HAD_2"/>
    <property type="match status" value="1"/>
</dbReference>
<protein>
    <submittedName>
        <fullName evidence="1">HAD family hydrolase</fullName>
    </submittedName>
</protein>
<sequence>MTRSDSALVVGFDLDMTLVDSRAGIKAVYDELSARTGVTIDSDLVVSRLGPPLETELAHWYEPADVPAAAALYRSIYPDLAIDRVATLPGAQDALAAVAAVGRAVVITAKAEQNARRHVEHLGLPADDVVGDVWRAQKGEVLRRIGAAAYVGDHVHDMDAARLANVPGIGVATGPCDAEALEAAGASVVLPSLAAFRDWFSEHLLAVE</sequence>
<dbReference type="EMBL" id="RQJX01000001">
    <property type="protein sequence ID" value="RQN10064.1"/>
    <property type="molecule type" value="Genomic_DNA"/>
</dbReference>
<dbReference type="PANTHER" id="PTHR43434">
    <property type="entry name" value="PHOSPHOGLYCOLATE PHOSPHATASE"/>
    <property type="match status" value="1"/>
</dbReference>
<dbReference type="InterPro" id="IPR023214">
    <property type="entry name" value="HAD_sf"/>
</dbReference>
<dbReference type="GO" id="GO:0016787">
    <property type="term" value="F:hydrolase activity"/>
    <property type="evidence" value="ECO:0007669"/>
    <property type="project" value="UniProtKB-KW"/>
</dbReference>
<proteinExistence type="predicted"/>
<dbReference type="OrthoDB" id="9776919at2"/>
<dbReference type="GO" id="GO:0005829">
    <property type="term" value="C:cytosol"/>
    <property type="evidence" value="ECO:0007669"/>
    <property type="project" value="TreeGrafter"/>
</dbReference>
<keyword evidence="2" id="KW-1185">Reference proteome</keyword>
<evidence type="ECO:0000313" key="1">
    <source>
        <dbReference type="EMBL" id="RQN10064.1"/>
    </source>
</evidence>
<dbReference type="Gene3D" id="3.40.50.1000">
    <property type="entry name" value="HAD superfamily/HAD-like"/>
    <property type="match status" value="1"/>
</dbReference>
<dbReference type="GO" id="GO:0004713">
    <property type="term" value="F:protein tyrosine kinase activity"/>
    <property type="evidence" value="ECO:0007669"/>
    <property type="project" value="TreeGrafter"/>
</dbReference>
<evidence type="ECO:0000313" key="2">
    <source>
        <dbReference type="Proteomes" id="UP000275225"/>
    </source>
</evidence>
<keyword evidence="1" id="KW-0378">Hydrolase</keyword>
<dbReference type="Proteomes" id="UP000275225">
    <property type="component" value="Unassembled WGS sequence"/>
</dbReference>
<dbReference type="InterPro" id="IPR041492">
    <property type="entry name" value="HAD_2"/>
</dbReference>
<name>A0A3N6YJV6_9ACTN</name>
<dbReference type="SUPFAM" id="SSF56784">
    <property type="entry name" value="HAD-like"/>
    <property type="match status" value="1"/>
</dbReference>
<dbReference type="InterPro" id="IPR023198">
    <property type="entry name" value="PGP-like_dom2"/>
</dbReference>
<dbReference type="InterPro" id="IPR036412">
    <property type="entry name" value="HAD-like_sf"/>
</dbReference>
<organism evidence="1 2">
    <name type="scientific">Aeromicrobium camelliae</name>
    <dbReference type="NCBI Taxonomy" id="1538144"/>
    <lineage>
        <taxon>Bacteria</taxon>
        <taxon>Bacillati</taxon>
        <taxon>Actinomycetota</taxon>
        <taxon>Actinomycetes</taxon>
        <taxon>Propionibacteriales</taxon>
        <taxon>Nocardioidaceae</taxon>
        <taxon>Aeromicrobium</taxon>
    </lineage>
</organism>
<reference evidence="1 2" key="1">
    <citation type="submission" date="2018-11" db="EMBL/GenBank/DDBJ databases">
        <authorList>
            <person name="Li F."/>
        </authorList>
    </citation>
    <scope>NUCLEOTIDE SEQUENCE [LARGE SCALE GENOMIC DNA]</scope>
    <source>
        <strain evidence="1 2">YS17T</strain>
    </source>
</reference>
<dbReference type="Gene3D" id="1.10.150.240">
    <property type="entry name" value="Putative phosphatase, domain 2"/>
    <property type="match status" value="1"/>
</dbReference>
<dbReference type="InterPro" id="IPR050155">
    <property type="entry name" value="HAD-like_hydrolase_sf"/>
</dbReference>
<accession>A0A3N6YJV6</accession>
<gene>
    <name evidence="1" type="ORF">EHW97_00780</name>
</gene>
<comment type="caution">
    <text evidence="1">The sequence shown here is derived from an EMBL/GenBank/DDBJ whole genome shotgun (WGS) entry which is preliminary data.</text>
</comment>
<dbReference type="PANTHER" id="PTHR43434:SF20">
    <property type="entry name" value="5'-NUCLEOTIDASE"/>
    <property type="match status" value="1"/>
</dbReference>
<dbReference type="RefSeq" id="WP_124235260.1">
    <property type="nucleotide sequence ID" value="NZ_JBHUFI010000007.1"/>
</dbReference>
<dbReference type="AlphaFoldDB" id="A0A3N6YJV6"/>